<sequence length="61" mass="6331">MEISQVMNAVNGGDSLKQAVGIALLSKIKDSQASMAAVMLSDFAAAQAPHPYLGKSLDLRA</sequence>
<dbReference type="Pfam" id="PF14070">
    <property type="entry name" value="YjfB_motility"/>
    <property type="match status" value="1"/>
</dbReference>
<keyword evidence="2" id="KW-1185">Reference proteome</keyword>
<protein>
    <submittedName>
        <fullName evidence="1">YjfB family protein</fullName>
    </submittedName>
</protein>
<name>A0ABT4Q6X3_9BACL</name>
<accession>A0ABT4Q6X3</accession>
<comment type="caution">
    <text evidence="1">The sequence shown here is derived from an EMBL/GenBank/DDBJ whole genome shotgun (WGS) entry which is preliminary data.</text>
</comment>
<evidence type="ECO:0000313" key="2">
    <source>
        <dbReference type="Proteomes" id="UP001527882"/>
    </source>
</evidence>
<dbReference type="Proteomes" id="UP001527882">
    <property type="component" value="Unassembled WGS sequence"/>
</dbReference>
<dbReference type="InterPro" id="IPR025906">
    <property type="entry name" value="YjfB_motility"/>
</dbReference>
<organism evidence="1 2">
    <name type="scientific">Paenibacillus gyeongsangnamensis</name>
    <dbReference type="NCBI Taxonomy" id="3388067"/>
    <lineage>
        <taxon>Bacteria</taxon>
        <taxon>Bacillati</taxon>
        <taxon>Bacillota</taxon>
        <taxon>Bacilli</taxon>
        <taxon>Bacillales</taxon>
        <taxon>Paenibacillaceae</taxon>
        <taxon>Paenibacillus</taxon>
    </lineage>
</organism>
<gene>
    <name evidence="1" type="ORF">O9H85_09165</name>
</gene>
<reference evidence="1 2" key="1">
    <citation type="submission" date="2022-12" db="EMBL/GenBank/DDBJ databases">
        <title>Draft genome sequence of Paenibacillus sp. dW9.</title>
        <authorList>
            <person name="Choi E.-W."/>
            <person name="Kim D.-U."/>
        </authorList>
    </citation>
    <scope>NUCLEOTIDE SEQUENCE [LARGE SCALE GENOMIC DNA]</scope>
    <source>
        <strain evidence="2">dW9</strain>
    </source>
</reference>
<dbReference type="EMBL" id="JAQAGZ010000005">
    <property type="protein sequence ID" value="MCZ8512578.1"/>
    <property type="molecule type" value="Genomic_DNA"/>
</dbReference>
<evidence type="ECO:0000313" key="1">
    <source>
        <dbReference type="EMBL" id="MCZ8512578.1"/>
    </source>
</evidence>
<proteinExistence type="predicted"/>
<dbReference type="RefSeq" id="WP_269881027.1">
    <property type="nucleotide sequence ID" value="NZ_JAQAGZ010000005.1"/>
</dbReference>